<dbReference type="GO" id="GO:0016787">
    <property type="term" value="F:hydrolase activity"/>
    <property type="evidence" value="ECO:0007669"/>
    <property type="project" value="UniProtKB-KW"/>
</dbReference>
<evidence type="ECO:0000313" key="5">
    <source>
        <dbReference type="Proteomes" id="UP001215598"/>
    </source>
</evidence>
<keyword evidence="5" id="KW-1185">Reference proteome</keyword>
<dbReference type="SUPFAM" id="SSF52499">
    <property type="entry name" value="Isochorismatase-like hydrolases"/>
    <property type="match status" value="1"/>
</dbReference>
<dbReference type="AlphaFoldDB" id="A0AAD7NPI6"/>
<reference evidence="4" key="1">
    <citation type="submission" date="2023-03" db="EMBL/GenBank/DDBJ databases">
        <title>Massive genome expansion in bonnet fungi (Mycena s.s.) driven by repeated elements and novel gene families across ecological guilds.</title>
        <authorList>
            <consortium name="Lawrence Berkeley National Laboratory"/>
            <person name="Harder C.B."/>
            <person name="Miyauchi S."/>
            <person name="Viragh M."/>
            <person name="Kuo A."/>
            <person name="Thoen E."/>
            <person name="Andreopoulos B."/>
            <person name="Lu D."/>
            <person name="Skrede I."/>
            <person name="Drula E."/>
            <person name="Henrissat B."/>
            <person name="Morin E."/>
            <person name="Kohler A."/>
            <person name="Barry K."/>
            <person name="LaButti K."/>
            <person name="Morin E."/>
            <person name="Salamov A."/>
            <person name="Lipzen A."/>
            <person name="Mereny Z."/>
            <person name="Hegedus B."/>
            <person name="Baldrian P."/>
            <person name="Stursova M."/>
            <person name="Weitz H."/>
            <person name="Taylor A."/>
            <person name="Grigoriev I.V."/>
            <person name="Nagy L.G."/>
            <person name="Martin F."/>
            <person name="Kauserud H."/>
        </authorList>
    </citation>
    <scope>NUCLEOTIDE SEQUENCE</scope>
    <source>
        <strain evidence="4">CBHHK182m</strain>
    </source>
</reference>
<comment type="similarity">
    <text evidence="1">Belongs to the isochorismatase family.</text>
</comment>
<dbReference type="InterPro" id="IPR036380">
    <property type="entry name" value="Isochorismatase-like_sf"/>
</dbReference>
<evidence type="ECO:0000259" key="3">
    <source>
        <dbReference type="Pfam" id="PF00857"/>
    </source>
</evidence>
<dbReference type="InterPro" id="IPR000868">
    <property type="entry name" value="Isochorismatase-like_dom"/>
</dbReference>
<evidence type="ECO:0000256" key="1">
    <source>
        <dbReference type="ARBA" id="ARBA00006336"/>
    </source>
</evidence>
<dbReference type="InterPro" id="IPR050272">
    <property type="entry name" value="Isochorismatase-like_hydrls"/>
</dbReference>
<evidence type="ECO:0000256" key="2">
    <source>
        <dbReference type="ARBA" id="ARBA00022801"/>
    </source>
</evidence>
<sequence>MTDLITHTESASYARSGFSNKMGWGQRPALLIVDACVAYWAESSPLDLSSNPAGAASLASMKRLLDAARASSVPVIWTRVEYDQADMSDAGMFWLKSKSLNIFQRGDERGWGGWVEAAGLVPTPGSEVVIVKKYPSAFFGTDLSTRLHVLGVDTVVVCGVSTSGCVRASVLDAMQYGYRPMVVEEACGDRTPEIHNANLFDLNAKYADVVSEAEAVQRLERGW</sequence>
<dbReference type="Pfam" id="PF00857">
    <property type="entry name" value="Isochorismatase"/>
    <property type="match status" value="1"/>
</dbReference>
<gene>
    <name evidence="4" type="ORF">B0H16DRAFT_1411519</name>
</gene>
<dbReference type="EMBL" id="JARKIB010000019">
    <property type="protein sequence ID" value="KAJ7768970.1"/>
    <property type="molecule type" value="Genomic_DNA"/>
</dbReference>
<evidence type="ECO:0000313" key="4">
    <source>
        <dbReference type="EMBL" id="KAJ7768970.1"/>
    </source>
</evidence>
<accession>A0AAD7NPI6</accession>
<organism evidence="4 5">
    <name type="scientific">Mycena metata</name>
    <dbReference type="NCBI Taxonomy" id="1033252"/>
    <lineage>
        <taxon>Eukaryota</taxon>
        <taxon>Fungi</taxon>
        <taxon>Dikarya</taxon>
        <taxon>Basidiomycota</taxon>
        <taxon>Agaricomycotina</taxon>
        <taxon>Agaricomycetes</taxon>
        <taxon>Agaricomycetidae</taxon>
        <taxon>Agaricales</taxon>
        <taxon>Marasmiineae</taxon>
        <taxon>Mycenaceae</taxon>
        <taxon>Mycena</taxon>
    </lineage>
</organism>
<dbReference type="Proteomes" id="UP001215598">
    <property type="component" value="Unassembled WGS sequence"/>
</dbReference>
<dbReference type="PANTHER" id="PTHR43540">
    <property type="entry name" value="PEROXYUREIDOACRYLATE/UREIDOACRYLATE AMIDOHYDROLASE-RELATED"/>
    <property type="match status" value="1"/>
</dbReference>
<dbReference type="Gene3D" id="3.40.50.850">
    <property type="entry name" value="Isochorismatase-like"/>
    <property type="match status" value="1"/>
</dbReference>
<name>A0AAD7NPI6_9AGAR</name>
<dbReference type="PANTHER" id="PTHR43540:SF1">
    <property type="entry name" value="ISOCHORISMATASE HYDROLASE"/>
    <property type="match status" value="1"/>
</dbReference>
<protein>
    <submittedName>
        <fullName evidence="4">N-carbamoylsarcosine amidase</fullName>
    </submittedName>
</protein>
<comment type="caution">
    <text evidence="4">The sequence shown here is derived from an EMBL/GenBank/DDBJ whole genome shotgun (WGS) entry which is preliminary data.</text>
</comment>
<keyword evidence="2" id="KW-0378">Hydrolase</keyword>
<proteinExistence type="inferred from homology"/>
<feature type="domain" description="Isochorismatase-like" evidence="3">
    <location>
        <begin position="29"/>
        <end position="213"/>
    </location>
</feature>